<evidence type="ECO:0000313" key="2">
    <source>
        <dbReference type="Proteomes" id="UP000441330"/>
    </source>
</evidence>
<name>A0A4Q5BLJ0_STRPA</name>
<dbReference type="AlphaFoldDB" id="A0A4Q5BLJ0"/>
<accession>A0A4Q5BLJ0</accession>
<evidence type="ECO:0000313" key="1">
    <source>
        <dbReference type="EMBL" id="MTS55283.1"/>
    </source>
</evidence>
<protein>
    <submittedName>
        <fullName evidence="1">Uncharacterized protein</fullName>
    </submittedName>
</protein>
<comment type="caution">
    <text evidence="1">The sequence shown here is derived from an EMBL/GenBank/DDBJ whole genome shotgun (WGS) entry which is preliminary data.</text>
</comment>
<dbReference type="RefSeq" id="WP_129824992.1">
    <property type="nucleotide sequence ID" value="NZ_RCYS01000015.1"/>
</dbReference>
<gene>
    <name evidence="1" type="ORF">GMC94_10675</name>
</gene>
<dbReference type="EMBL" id="WMZJ01000011">
    <property type="protein sequence ID" value="MTS55283.1"/>
    <property type="molecule type" value="Genomic_DNA"/>
</dbReference>
<proteinExistence type="predicted"/>
<reference evidence="1 2" key="1">
    <citation type="journal article" date="2019" name="Nat. Med.">
        <title>A library of human gut bacterial isolates paired with longitudinal multiomics data enables mechanistic microbiome research.</title>
        <authorList>
            <person name="Poyet M."/>
            <person name="Groussin M."/>
            <person name="Gibbons S.M."/>
            <person name="Avila-Pacheco J."/>
            <person name="Jiang X."/>
            <person name="Kearney S.M."/>
            <person name="Perrotta A.R."/>
            <person name="Berdy B."/>
            <person name="Zhao S."/>
            <person name="Lieberman T.D."/>
            <person name="Swanson P.K."/>
            <person name="Smith M."/>
            <person name="Roesemann S."/>
            <person name="Alexander J.E."/>
            <person name="Rich S.A."/>
            <person name="Livny J."/>
            <person name="Vlamakis H."/>
            <person name="Clish C."/>
            <person name="Bullock K."/>
            <person name="Deik A."/>
            <person name="Scott J."/>
            <person name="Pierce K.A."/>
            <person name="Xavier R.J."/>
            <person name="Alm E.J."/>
        </authorList>
    </citation>
    <scope>NUCLEOTIDE SEQUENCE [LARGE SCALE GENOMIC DNA]</scope>
    <source>
        <strain evidence="1 2">BIOML-A1</strain>
    </source>
</reference>
<sequence length="103" mass="12210">MSDNKNASILLRLTQEEKNRITSKAKSVNESTNKFLKDLILNNLDNTETNNDSKNDINNDIIELLKEQLTIKDEQIHNLQTIIFNRDAKLLELSKKHWWQFWK</sequence>
<dbReference type="Proteomes" id="UP000441330">
    <property type="component" value="Unassembled WGS sequence"/>
</dbReference>
<organism evidence="1 2">
    <name type="scientific">Streptococcus parasanguinis</name>
    <dbReference type="NCBI Taxonomy" id="1318"/>
    <lineage>
        <taxon>Bacteria</taxon>
        <taxon>Bacillati</taxon>
        <taxon>Bacillota</taxon>
        <taxon>Bacilli</taxon>
        <taxon>Lactobacillales</taxon>
        <taxon>Streptococcaceae</taxon>
        <taxon>Streptococcus</taxon>
    </lineage>
</organism>